<evidence type="ECO:0000256" key="1">
    <source>
        <dbReference type="ARBA" id="ARBA00023015"/>
    </source>
</evidence>
<keyword evidence="1" id="KW-0805">Transcription regulation</keyword>
<dbReference type="InterPro" id="IPR036388">
    <property type="entry name" value="WH-like_DNA-bd_sf"/>
</dbReference>
<dbReference type="SMART" id="SM00345">
    <property type="entry name" value="HTH_GNTR"/>
    <property type="match status" value="1"/>
</dbReference>
<organism evidence="5 6">
    <name type="scientific">Propioniciclava flava</name>
    <dbReference type="NCBI Taxonomy" id="2072026"/>
    <lineage>
        <taxon>Bacteria</taxon>
        <taxon>Bacillati</taxon>
        <taxon>Actinomycetota</taxon>
        <taxon>Actinomycetes</taxon>
        <taxon>Propionibacteriales</taxon>
        <taxon>Propionibacteriaceae</taxon>
        <taxon>Propioniciclava</taxon>
    </lineage>
</organism>
<dbReference type="GO" id="GO:0003700">
    <property type="term" value="F:DNA-binding transcription factor activity"/>
    <property type="evidence" value="ECO:0007669"/>
    <property type="project" value="InterPro"/>
</dbReference>
<dbReference type="OrthoDB" id="4164516at2"/>
<keyword evidence="6" id="KW-1185">Reference proteome</keyword>
<dbReference type="EMBL" id="PPCV01000004">
    <property type="protein sequence ID" value="RXW32263.1"/>
    <property type="molecule type" value="Genomic_DNA"/>
</dbReference>
<evidence type="ECO:0000256" key="3">
    <source>
        <dbReference type="ARBA" id="ARBA00023163"/>
    </source>
</evidence>
<dbReference type="SMART" id="SM00895">
    <property type="entry name" value="FCD"/>
    <property type="match status" value="1"/>
</dbReference>
<name>A0A4Q2EGT0_9ACTN</name>
<comment type="caution">
    <text evidence="5">The sequence shown here is derived from an EMBL/GenBank/DDBJ whole genome shotgun (WGS) entry which is preliminary data.</text>
</comment>
<dbReference type="PANTHER" id="PTHR43537:SF44">
    <property type="entry name" value="GNTR FAMILY REGULATORY PROTEIN"/>
    <property type="match status" value="1"/>
</dbReference>
<reference evidence="5 6" key="1">
    <citation type="submission" date="2018-01" db="EMBL/GenBank/DDBJ databases">
        <title>Lactibacter flavus gen. nov., sp. nov., a novel bacterium of the family Propionibacteriaceae isolated from raw milk and dairy products.</title>
        <authorList>
            <person name="Wenning M."/>
            <person name="Breitenwieser F."/>
            <person name="Huptas C."/>
            <person name="von Neubeck M."/>
            <person name="Busse H.-J."/>
            <person name="Scherer S."/>
        </authorList>
    </citation>
    <scope>NUCLEOTIDE SEQUENCE [LARGE SCALE GENOMIC DNA]</scope>
    <source>
        <strain evidence="5 6">VG341</strain>
    </source>
</reference>
<dbReference type="CDD" id="cd07377">
    <property type="entry name" value="WHTH_GntR"/>
    <property type="match status" value="1"/>
</dbReference>
<dbReference type="InterPro" id="IPR000524">
    <property type="entry name" value="Tscrpt_reg_HTH_GntR"/>
</dbReference>
<proteinExistence type="predicted"/>
<accession>A0A4Q2EGT0</accession>
<evidence type="ECO:0000313" key="5">
    <source>
        <dbReference type="EMBL" id="RXW32263.1"/>
    </source>
</evidence>
<gene>
    <name evidence="5" type="ORF">C1706_06780</name>
</gene>
<dbReference type="InterPro" id="IPR008920">
    <property type="entry name" value="TF_FadR/GntR_C"/>
</dbReference>
<dbReference type="GO" id="GO:0003677">
    <property type="term" value="F:DNA binding"/>
    <property type="evidence" value="ECO:0007669"/>
    <property type="project" value="UniProtKB-KW"/>
</dbReference>
<dbReference type="Proteomes" id="UP000290624">
    <property type="component" value="Unassembled WGS sequence"/>
</dbReference>
<dbReference type="Gene3D" id="1.20.120.530">
    <property type="entry name" value="GntR ligand-binding domain-like"/>
    <property type="match status" value="1"/>
</dbReference>
<dbReference type="PROSITE" id="PS50949">
    <property type="entry name" value="HTH_GNTR"/>
    <property type="match status" value="1"/>
</dbReference>
<dbReference type="InterPro" id="IPR011711">
    <property type="entry name" value="GntR_C"/>
</dbReference>
<evidence type="ECO:0000313" key="6">
    <source>
        <dbReference type="Proteomes" id="UP000290624"/>
    </source>
</evidence>
<keyword evidence="2" id="KW-0238">DNA-binding</keyword>
<dbReference type="SUPFAM" id="SSF48008">
    <property type="entry name" value="GntR ligand-binding domain-like"/>
    <property type="match status" value="1"/>
</dbReference>
<evidence type="ECO:0000259" key="4">
    <source>
        <dbReference type="PROSITE" id="PS50949"/>
    </source>
</evidence>
<protein>
    <submittedName>
        <fullName evidence="5">GntR family transcriptional regulator</fullName>
    </submittedName>
</protein>
<dbReference type="Pfam" id="PF07729">
    <property type="entry name" value="FCD"/>
    <property type="match status" value="1"/>
</dbReference>
<dbReference type="PANTHER" id="PTHR43537">
    <property type="entry name" value="TRANSCRIPTIONAL REGULATOR, GNTR FAMILY"/>
    <property type="match status" value="1"/>
</dbReference>
<feature type="domain" description="HTH gntR-type" evidence="4">
    <location>
        <begin position="40"/>
        <end position="107"/>
    </location>
</feature>
<evidence type="ECO:0000256" key="2">
    <source>
        <dbReference type="ARBA" id="ARBA00023125"/>
    </source>
</evidence>
<keyword evidence="3" id="KW-0804">Transcription</keyword>
<dbReference type="Gene3D" id="1.10.10.10">
    <property type="entry name" value="Winged helix-like DNA-binding domain superfamily/Winged helix DNA-binding domain"/>
    <property type="match status" value="1"/>
</dbReference>
<dbReference type="InterPro" id="IPR036390">
    <property type="entry name" value="WH_DNA-bd_sf"/>
</dbReference>
<sequence>MPPASPLSAIGSIINETYHQRQRVGCRPDTSTKEPDVPAAAIYDAVVNDLGFAIVSGHYPPGQRLTLSDIEEAHGVSRTVARDAVKTLAALGMVETRRRAGVTIQPRRGWHVLSPEIIAWRLAGEDRLAQIDSLTDVREAIEPRASRLAALHRSDEHADELLRLGATLVSLAERGLGRAPEYLDSDIRFHGLLLEASGNEMLYAMRGMVADVLRGRAVHDLHPVWPELDAVNDHLRIAKAIAEQDPEGAEAASRHQLSWVHREVGALGHAR</sequence>
<dbReference type="AlphaFoldDB" id="A0A4Q2EGT0"/>
<dbReference type="Pfam" id="PF00392">
    <property type="entry name" value="GntR"/>
    <property type="match status" value="1"/>
</dbReference>
<dbReference type="SUPFAM" id="SSF46785">
    <property type="entry name" value="Winged helix' DNA-binding domain"/>
    <property type="match status" value="1"/>
</dbReference>